<sequence>MASQIFDILPTAHSKSLEELQAQQQEHGIIMDRPRSSQFFKDFDDINGSVLAQFYSLAKSIIWVRPMILVDGIWTPLQGNDYWRSSCRLSIFVNRKRFLERIIEENFVLHGYFIEPVQYWGAAPSIIKSWGWFRVCLDIFRYSMFGCLHPVRDENFCREIVAISSVEEVVEKLPSNLCSVIHQGQATKIFVGYFSDSVVHQGLNSTPDMDSVSSDCSTVYHSPSPQHDSFLLSKWRRQNQVYIENRLQCQAETEPSVHRESSSVSSVLVSDPNAQVDMVQRPDSQIPTVDSPMRFNSDDLSLDDTADNKFSLPAVTTELSASPDALRTFLSQRLDTQTKDIRQIDDSQNDVLSKLNTLEKGLHDTLRQLEETFRNLIQSARQDGRTLDDVQTLRFNEFRKVVLAHSASVTADLMDVWKEVKGLNAKVTYLDEQGEGSSSRPQPPPDDHDRPTGEGSANREAGIGGDGRNRGGSGSSGSQSRGNRSGSTNKMGSGGESPVRGVRYGPYPPTGVPKRSVKH</sequence>
<dbReference type="SUPFAM" id="SSF64518">
    <property type="entry name" value="Phase 1 flagellin"/>
    <property type="match status" value="1"/>
</dbReference>
<gene>
    <name evidence="2" type="ORF">F511_34449</name>
</gene>
<dbReference type="Proteomes" id="UP000250235">
    <property type="component" value="Unassembled WGS sequence"/>
</dbReference>
<accession>A0A2Z7ADD0</accession>
<feature type="region of interest" description="Disordered" evidence="1">
    <location>
        <begin position="431"/>
        <end position="519"/>
    </location>
</feature>
<evidence type="ECO:0000256" key="1">
    <source>
        <dbReference type="SAM" id="MobiDB-lite"/>
    </source>
</evidence>
<evidence type="ECO:0000313" key="3">
    <source>
        <dbReference type="Proteomes" id="UP000250235"/>
    </source>
</evidence>
<reference evidence="2 3" key="1">
    <citation type="journal article" date="2015" name="Proc. Natl. Acad. Sci. U.S.A.">
        <title>The resurrection genome of Boea hygrometrica: A blueprint for survival of dehydration.</title>
        <authorList>
            <person name="Xiao L."/>
            <person name="Yang G."/>
            <person name="Zhang L."/>
            <person name="Yang X."/>
            <person name="Zhao S."/>
            <person name="Ji Z."/>
            <person name="Zhou Q."/>
            <person name="Hu M."/>
            <person name="Wang Y."/>
            <person name="Chen M."/>
            <person name="Xu Y."/>
            <person name="Jin H."/>
            <person name="Xiao X."/>
            <person name="Hu G."/>
            <person name="Bao F."/>
            <person name="Hu Y."/>
            <person name="Wan P."/>
            <person name="Li L."/>
            <person name="Deng X."/>
            <person name="Kuang T."/>
            <person name="Xiang C."/>
            <person name="Zhu J.K."/>
            <person name="Oliver M.J."/>
            <person name="He Y."/>
        </authorList>
    </citation>
    <scope>NUCLEOTIDE SEQUENCE [LARGE SCALE GENOMIC DNA]</scope>
    <source>
        <strain evidence="3">cv. XS01</strain>
    </source>
</reference>
<keyword evidence="3" id="KW-1185">Reference proteome</keyword>
<feature type="compositionally biased region" description="Low complexity" evidence="1">
    <location>
        <begin position="476"/>
        <end position="487"/>
    </location>
</feature>
<name>A0A2Z7ADD0_9LAMI</name>
<dbReference type="AlphaFoldDB" id="A0A2Z7ADD0"/>
<organism evidence="2 3">
    <name type="scientific">Dorcoceras hygrometricum</name>
    <dbReference type="NCBI Taxonomy" id="472368"/>
    <lineage>
        <taxon>Eukaryota</taxon>
        <taxon>Viridiplantae</taxon>
        <taxon>Streptophyta</taxon>
        <taxon>Embryophyta</taxon>
        <taxon>Tracheophyta</taxon>
        <taxon>Spermatophyta</taxon>
        <taxon>Magnoliopsida</taxon>
        <taxon>eudicotyledons</taxon>
        <taxon>Gunneridae</taxon>
        <taxon>Pentapetalae</taxon>
        <taxon>asterids</taxon>
        <taxon>lamiids</taxon>
        <taxon>Lamiales</taxon>
        <taxon>Gesneriaceae</taxon>
        <taxon>Didymocarpoideae</taxon>
        <taxon>Trichosporeae</taxon>
        <taxon>Loxocarpinae</taxon>
        <taxon>Dorcoceras</taxon>
    </lineage>
</organism>
<evidence type="ECO:0000313" key="2">
    <source>
        <dbReference type="EMBL" id="KZV17010.1"/>
    </source>
</evidence>
<proteinExistence type="predicted"/>
<feature type="compositionally biased region" description="Gly residues" evidence="1">
    <location>
        <begin position="462"/>
        <end position="475"/>
    </location>
</feature>
<protein>
    <submittedName>
        <fullName evidence="2">Chromosome condensation complex protein</fullName>
    </submittedName>
</protein>
<dbReference type="EMBL" id="KV018471">
    <property type="protein sequence ID" value="KZV17010.1"/>
    <property type="molecule type" value="Genomic_DNA"/>
</dbReference>